<organism evidence="2 3">
    <name type="scientific">Litorimonas taeanensis</name>
    <dbReference type="NCBI Taxonomy" id="568099"/>
    <lineage>
        <taxon>Bacteria</taxon>
        <taxon>Pseudomonadati</taxon>
        <taxon>Pseudomonadota</taxon>
        <taxon>Alphaproteobacteria</taxon>
        <taxon>Maricaulales</taxon>
        <taxon>Robiginitomaculaceae</taxon>
    </lineage>
</organism>
<sequence length="116" mass="13225">MSPVIDKVIDKAPPDQTTKPRDPRNYARAPLLLGKNGTRRFLVDVMVYDVPHHDRVKQCGFSTGFWPQRAQAKRLADHWKDLLERPDYGTEKWCADKAALLAITLKSRDAHFKAGV</sequence>
<feature type="compositionally biased region" description="Basic and acidic residues" evidence="1">
    <location>
        <begin position="7"/>
        <end position="25"/>
    </location>
</feature>
<dbReference type="RefSeq" id="WP_121100865.1">
    <property type="nucleotide sequence ID" value="NZ_RBII01000002.1"/>
</dbReference>
<feature type="region of interest" description="Disordered" evidence="1">
    <location>
        <begin position="1"/>
        <end position="27"/>
    </location>
</feature>
<gene>
    <name evidence="2" type="ORF">DES40_1755</name>
</gene>
<evidence type="ECO:0000256" key="1">
    <source>
        <dbReference type="SAM" id="MobiDB-lite"/>
    </source>
</evidence>
<evidence type="ECO:0000313" key="2">
    <source>
        <dbReference type="EMBL" id="RKQ68979.1"/>
    </source>
</evidence>
<dbReference type="InParanoid" id="A0A420WD80"/>
<dbReference type="Proteomes" id="UP000282211">
    <property type="component" value="Unassembled WGS sequence"/>
</dbReference>
<reference evidence="2 3" key="1">
    <citation type="submission" date="2018-10" db="EMBL/GenBank/DDBJ databases">
        <title>Genomic Encyclopedia of Type Strains, Phase IV (KMG-IV): sequencing the most valuable type-strain genomes for metagenomic binning, comparative biology and taxonomic classification.</title>
        <authorList>
            <person name="Goeker M."/>
        </authorList>
    </citation>
    <scope>NUCLEOTIDE SEQUENCE [LARGE SCALE GENOMIC DNA]</scope>
    <source>
        <strain evidence="2 3">DSM 22008</strain>
    </source>
</reference>
<dbReference type="AlphaFoldDB" id="A0A420WD80"/>
<proteinExistence type="predicted"/>
<keyword evidence="3" id="KW-1185">Reference proteome</keyword>
<accession>A0A420WD80</accession>
<protein>
    <submittedName>
        <fullName evidence="2">Uncharacterized protein</fullName>
    </submittedName>
</protein>
<name>A0A420WD80_9PROT</name>
<comment type="caution">
    <text evidence="2">The sequence shown here is derived from an EMBL/GenBank/DDBJ whole genome shotgun (WGS) entry which is preliminary data.</text>
</comment>
<evidence type="ECO:0000313" key="3">
    <source>
        <dbReference type="Proteomes" id="UP000282211"/>
    </source>
</evidence>
<dbReference type="EMBL" id="RBII01000002">
    <property type="protein sequence ID" value="RKQ68979.1"/>
    <property type="molecule type" value="Genomic_DNA"/>
</dbReference>